<dbReference type="PANTHER" id="PTHR45445">
    <property type="match status" value="1"/>
</dbReference>
<dbReference type="Proteomes" id="UP000334923">
    <property type="component" value="Unassembled WGS sequence"/>
</dbReference>
<dbReference type="RefSeq" id="WP_142660492.1">
    <property type="nucleotide sequence ID" value="NZ_CABFVA020000087.1"/>
</dbReference>
<gene>
    <name evidence="2" type="ORF">MAMT_01673</name>
</gene>
<proteinExistence type="predicted"/>
<accession>A0A5E6MDY2</accession>
<dbReference type="GO" id="GO:0008757">
    <property type="term" value="F:S-adenosylmethionine-dependent methyltransferase activity"/>
    <property type="evidence" value="ECO:0007669"/>
    <property type="project" value="InterPro"/>
</dbReference>
<evidence type="ECO:0000313" key="2">
    <source>
        <dbReference type="EMBL" id="VVM07313.1"/>
    </source>
</evidence>
<dbReference type="OrthoDB" id="9768004at2"/>
<reference evidence="2 3" key="1">
    <citation type="submission" date="2019-09" db="EMBL/GenBank/DDBJ databases">
        <authorList>
            <person name="Cremers G."/>
        </authorList>
    </citation>
    <scope>NUCLEOTIDE SEQUENCE [LARGE SCALE GENOMIC DNA]</scope>
    <source>
        <strain evidence="2">4A</strain>
    </source>
</reference>
<dbReference type="AlphaFoldDB" id="A0A5E6MDY2"/>
<feature type="domain" description="Methyltransferase type 11" evidence="1">
    <location>
        <begin position="60"/>
        <end position="178"/>
    </location>
</feature>
<dbReference type="InterPro" id="IPR013216">
    <property type="entry name" value="Methyltransf_11"/>
</dbReference>
<protein>
    <recommendedName>
        <fullName evidence="1">Methyltransferase type 11 domain-containing protein</fullName>
    </recommendedName>
</protein>
<name>A0A5E6MDY2_9BACT</name>
<dbReference type="PANTHER" id="PTHR45445:SF2">
    <property type="entry name" value="METHYLTRANSFERASE TYPE 11 DOMAIN-CONTAINING PROTEIN"/>
    <property type="match status" value="1"/>
</dbReference>
<keyword evidence="3" id="KW-1185">Reference proteome</keyword>
<organism evidence="2 3">
    <name type="scientific">Methylacidimicrobium tartarophylax</name>
    <dbReference type="NCBI Taxonomy" id="1041768"/>
    <lineage>
        <taxon>Bacteria</taxon>
        <taxon>Pseudomonadati</taxon>
        <taxon>Verrucomicrobiota</taxon>
        <taxon>Methylacidimicrobium</taxon>
    </lineage>
</organism>
<sequence>MSSDFYETSPALAQYLILHYGPVEWQLPSSACSPESADFPVRCVQEGFRWEELPPHPTALELGCAVGRSCFEFSRRCRRVVGLDLSQTFLQSARLLQKTGSIRCPIPLEGDQLVEREFSVPAGVCPERIEFRVGDALSSLFEECFDLVLSANLLDRVPDPTALLDRLPALLHPGGQLLLTSPFSWLPEHTPRDHWLLPGSQRVDSLLLPHFTLLRRWDLSLVLREHPRKFQWCLPEVTLWRRNED</sequence>
<dbReference type="Pfam" id="PF08241">
    <property type="entry name" value="Methyltransf_11"/>
    <property type="match status" value="1"/>
</dbReference>
<evidence type="ECO:0000313" key="3">
    <source>
        <dbReference type="Proteomes" id="UP000334923"/>
    </source>
</evidence>
<dbReference type="CDD" id="cd02440">
    <property type="entry name" value="AdoMet_MTases"/>
    <property type="match status" value="1"/>
</dbReference>
<evidence type="ECO:0000259" key="1">
    <source>
        <dbReference type="Pfam" id="PF08241"/>
    </source>
</evidence>
<dbReference type="Gene3D" id="3.40.50.150">
    <property type="entry name" value="Vaccinia Virus protein VP39"/>
    <property type="match status" value="1"/>
</dbReference>
<dbReference type="SUPFAM" id="SSF53335">
    <property type="entry name" value="S-adenosyl-L-methionine-dependent methyltransferases"/>
    <property type="match status" value="1"/>
</dbReference>
<dbReference type="EMBL" id="CABFVA020000087">
    <property type="protein sequence ID" value="VVM07313.1"/>
    <property type="molecule type" value="Genomic_DNA"/>
</dbReference>
<dbReference type="InterPro" id="IPR029063">
    <property type="entry name" value="SAM-dependent_MTases_sf"/>
</dbReference>